<dbReference type="STRING" id="71784.A0A1Y2AX72"/>
<dbReference type="InParanoid" id="A0A1Y2AX72"/>
<dbReference type="OrthoDB" id="2373987at2759"/>
<evidence type="ECO:0000259" key="3">
    <source>
        <dbReference type="Pfam" id="PF23190"/>
    </source>
</evidence>
<dbReference type="InterPro" id="IPR052971">
    <property type="entry name" value="TRP_calcium_channel"/>
</dbReference>
<dbReference type="InterPro" id="IPR056337">
    <property type="entry name" value="LHD_YVC1"/>
</dbReference>
<sequence length="739" mass="82153">MSAFQRSLVTGSSPPTSIFHLIHDLHTTITQSIDTALTWDQLNTPPINYTLVRPIVSRFVPPSTDKKRSLAGTNGGGQLAVPREDGGESGASGSVSEEVAKGVGLGGILHALMANRIQFITLSAGDLSYAPLQTSRAAFCELLANKLLRSFPHPEDEAELVGQLVRAWCAFEGAPEGVWTSMGDDRKDIEEMRGSALELAIVSQAKHFLSLPLIQHLVNEIYLGHLIYSPISSRSLISDSYVSERTKQRRRHSHSNEARPSKLVEDDESLAEVYVYNPYEAGWLDHQRLRVPKWRKWLEFASFAILLSLFVATLAAKDFGRVNAVEVIFIVFTWGFILEEFAASKEHGWTVYAANAWNAFDMAYIVIFLLYLFLRIFGLASRSPDTSDLAFDILACGACILFPRLVFFLIRDNVIILALKAMIARFISFMALVILCFSGICFCLWTLARGTWTVRQIVWLMLQIWVCDSKVKKLTRFAQFGSSYLGFSSSESFHPIFGPIILISYAALCNVLLITILIALLSNIFADINANAQAEHLFQRVVKTVEGVKSDAVFSYLPPLNILAFIFLVPLSWVLSPRSFHRINVFCIRTTNFPILIAISAYERWRFHHRQGALHLRGPSFERMGLFDSFLGGGSEVLIASVFEVAPPARNGIVTPPKASSLAGSDSDDGETENERGPRPKFDSPLAKLFGKPSVKASPARQLPNREFQSFKTEVESVRESQLRMEEMLGKLLAGSSGS</sequence>
<feature type="transmembrane region" description="Helical" evidence="2">
    <location>
        <begin position="422"/>
        <end position="448"/>
    </location>
</feature>
<evidence type="ECO:0008006" key="7">
    <source>
        <dbReference type="Google" id="ProtNLM"/>
    </source>
</evidence>
<comment type="caution">
    <text evidence="5">The sequence shown here is derived from an EMBL/GenBank/DDBJ whole genome shotgun (WGS) entry which is preliminary data.</text>
</comment>
<keyword evidence="2" id="KW-0812">Transmembrane</keyword>
<organism evidence="5 6">
    <name type="scientific">Naematelia encephala</name>
    <dbReference type="NCBI Taxonomy" id="71784"/>
    <lineage>
        <taxon>Eukaryota</taxon>
        <taxon>Fungi</taxon>
        <taxon>Dikarya</taxon>
        <taxon>Basidiomycota</taxon>
        <taxon>Agaricomycotina</taxon>
        <taxon>Tremellomycetes</taxon>
        <taxon>Tremellales</taxon>
        <taxon>Naemateliaceae</taxon>
        <taxon>Naematelia</taxon>
    </lineage>
</organism>
<keyword evidence="2" id="KW-1133">Transmembrane helix</keyword>
<evidence type="ECO:0000313" key="6">
    <source>
        <dbReference type="Proteomes" id="UP000193986"/>
    </source>
</evidence>
<accession>A0A1Y2AX72</accession>
<feature type="region of interest" description="Disordered" evidence="1">
    <location>
        <begin position="654"/>
        <end position="708"/>
    </location>
</feature>
<evidence type="ECO:0000313" key="5">
    <source>
        <dbReference type="EMBL" id="ORY27179.1"/>
    </source>
</evidence>
<feature type="transmembrane region" description="Helical" evidence="2">
    <location>
        <begin position="322"/>
        <end position="343"/>
    </location>
</feature>
<name>A0A1Y2AX72_9TREE</name>
<feature type="region of interest" description="Disordered" evidence="1">
    <location>
        <begin position="63"/>
        <end position="95"/>
    </location>
</feature>
<feature type="transmembrane region" description="Helical" evidence="2">
    <location>
        <begin position="496"/>
        <end position="521"/>
    </location>
</feature>
<dbReference type="Pfam" id="PF23190">
    <property type="entry name" value="LHD_TRPY1"/>
    <property type="match status" value="1"/>
</dbReference>
<protein>
    <recommendedName>
        <fullName evidence="7">Ion transport domain-containing protein</fullName>
    </recommendedName>
</protein>
<evidence type="ECO:0000256" key="2">
    <source>
        <dbReference type="SAM" id="Phobius"/>
    </source>
</evidence>
<evidence type="ECO:0000256" key="1">
    <source>
        <dbReference type="SAM" id="MobiDB-lite"/>
    </source>
</evidence>
<feature type="domain" description="YVC1 N-terminal linker helical" evidence="3">
    <location>
        <begin position="108"/>
        <end position="241"/>
    </location>
</feature>
<dbReference type="Pfam" id="PF23317">
    <property type="entry name" value="YVC1_C"/>
    <property type="match status" value="1"/>
</dbReference>
<feature type="transmembrane region" description="Helical" evidence="2">
    <location>
        <begin position="553"/>
        <end position="575"/>
    </location>
</feature>
<dbReference type="PANTHER" id="PTHR35859">
    <property type="entry name" value="NONSELECTIVE CATION CHANNEL PROTEIN"/>
    <property type="match status" value="1"/>
</dbReference>
<dbReference type="PANTHER" id="PTHR35859:SF6">
    <property type="entry name" value="ION TRANSPORT DOMAIN-CONTAINING PROTEIN"/>
    <property type="match status" value="1"/>
</dbReference>
<dbReference type="EMBL" id="MCFC01000040">
    <property type="protein sequence ID" value="ORY27179.1"/>
    <property type="molecule type" value="Genomic_DNA"/>
</dbReference>
<gene>
    <name evidence="5" type="ORF">BCR39DRAFT_538819</name>
</gene>
<dbReference type="InterPro" id="IPR056336">
    <property type="entry name" value="YVC1_C"/>
</dbReference>
<dbReference type="Proteomes" id="UP000193986">
    <property type="component" value="Unassembled WGS sequence"/>
</dbReference>
<evidence type="ECO:0000259" key="4">
    <source>
        <dbReference type="Pfam" id="PF23317"/>
    </source>
</evidence>
<feature type="compositionally biased region" description="Basic and acidic residues" evidence="1">
    <location>
        <begin position="673"/>
        <end position="682"/>
    </location>
</feature>
<keyword evidence="2" id="KW-0472">Membrane</keyword>
<feature type="transmembrane region" description="Helical" evidence="2">
    <location>
        <begin position="297"/>
        <end position="316"/>
    </location>
</feature>
<feature type="transmembrane region" description="Helical" evidence="2">
    <location>
        <begin position="389"/>
        <end position="410"/>
    </location>
</feature>
<feature type="transmembrane region" description="Helical" evidence="2">
    <location>
        <begin position="355"/>
        <end position="377"/>
    </location>
</feature>
<dbReference type="AlphaFoldDB" id="A0A1Y2AX72"/>
<proteinExistence type="predicted"/>
<feature type="domain" description="Calcium channel YVC1-like C-terminal transmembrane" evidence="4">
    <location>
        <begin position="302"/>
        <end position="604"/>
    </location>
</feature>
<keyword evidence="6" id="KW-1185">Reference proteome</keyword>
<reference evidence="5 6" key="1">
    <citation type="submission" date="2016-07" db="EMBL/GenBank/DDBJ databases">
        <title>Pervasive Adenine N6-methylation of Active Genes in Fungi.</title>
        <authorList>
            <consortium name="DOE Joint Genome Institute"/>
            <person name="Mondo S.J."/>
            <person name="Dannebaum R.O."/>
            <person name="Kuo R.C."/>
            <person name="Labutti K."/>
            <person name="Haridas S."/>
            <person name="Kuo A."/>
            <person name="Salamov A."/>
            <person name="Ahrendt S.R."/>
            <person name="Lipzen A."/>
            <person name="Sullivan W."/>
            <person name="Andreopoulos W.B."/>
            <person name="Clum A."/>
            <person name="Lindquist E."/>
            <person name="Daum C."/>
            <person name="Ramamoorthy G.K."/>
            <person name="Gryganskyi A."/>
            <person name="Culley D."/>
            <person name="Magnuson J.K."/>
            <person name="James T.Y."/>
            <person name="O'Malley M.A."/>
            <person name="Stajich J.E."/>
            <person name="Spatafora J.W."/>
            <person name="Visel A."/>
            <person name="Grigoriev I.V."/>
        </authorList>
    </citation>
    <scope>NUCLEOTIDE SEQUENCE [LARGE SCALE GENOMIC DNA]</scope>
    <source>
        <strain evidence="5 6">68-887.2</strain>
    </source>
</reference>